<evidence type="ECO:0000259" key="2">
    <source>
        <dbReference type="Pfam" id="PF00534"/>
    </source>
</evidence>
<dbReference type="EMBL" id="LT907975">
    <property type="protein sequence ID" value="SOB58583.1"/>
    <property type="molecule type" value="Genomic_DNA"/>
</dbReference>
<dbReference type="SUPFAM" id="SSF53756">
    <property type="entry name" value="UDP-Glycosyltransferase/glycogen phosphorylase"/>
    <property type="match status" value="1"/>
</dbReference>
<keyword evidence="1" id="KW-1133">Transmembrane helix</keyword>
<feature type="transmembrane region" description="Helical" evidence="1">
    <location>
        <begin position="66"/>
        <end position="87"/>
    </location>
</feature>
<keyword evidence="3" id="KW-0808">Transferase</keyword>
<dbReference type="PANTHER" id="PTHR45947">
    <property type="entry name" value="SULFOQUINOVOSYL TRANSFERASE SQD2"/>
    <property type="match status" value="1"/>
</dbReference>
<dbReference type="GO" id="GO:0016757">
    <property type="term" value="F:glycosyltransferase activity"/>
    <property type="evidence" value="ECO:0007669"/>
    <property type="project" value="InterPro"/>
</dbReference>
<evidence type="ECO:0000313" key="4">
    <source>
        <dbReference type="Proteomes" id="UP000219215"/>
    </source>
</evidence>
<dbReference type="Proteomes" id="UP000219215">
    <property type="component" value="Chromosome DPRO"/>
</dbReference>
<organism evidence="3 4">
    <name type="scientific">Pseudodesulfovibrio profundus</name>
    <dbReference type="NCBI Taxonomy" id="57320"/>
    <lineage>
        <taxon>Bacteria</taxon>
        <taxon>Pseudomonadati</taxon>
        <taxon>Thermodesulfobacteriota</taxon>
        <taxon>Desulfovibrionia</taxon>
        <taxon>Desulfovibrionales</taxon>
        <taxon>Desulfovibrionaceae</taxon>
    </lineage>
</organism>
<keyword evidence="1" id="KW-0472">Membrane</keyword>
<dbReference type="Gene3D" id="3.40.50.2000">
    <property type="entry name" value="Glycogen Phosphorylase B"/>
    <property type="match status" value="2"/>
</dbReference>
<dbReference type="KEGG" id="pprf:DPRO_1683"/>
<reference evidence="4" key="1">
    <citation type="submission" date="2017-09" db="EMBL/GenBank/DDBJ databases">
        <authorList>
            <person name="Regsiter A."/>
            <person name="William W."/>
        </authorList>
    </citation>
    <scope>NUCLEOTIDE SEQUENCE [LARGE SCALE GENOMIC DNA]</scope>
    <source>
        <strain evidence="4">500-1</strain>
    </source>
</reference>
<evidence type="ECO:0000313" key="3">
    <source>
        <dbReference type="EMBL" id="SOB58583.1"/>
    </source>
</evidence>
<keyword evidence="1" id="KW-0812">Transmembrane</keyword>
<sequence length="424" mass="47570">MNKTAPKGKTLGMVLKGYPRISETFISNEIKLLEEMGFTIHIYSMRAPRESFSHDSIKDIKAKVTYLPSSMILGLPALLWHNIRLFLRMPKRYLKCLELMKTRFKLAPKKHTWIKHMLQGGYIMQKSVIDDGVDIGHLHGHFAHTPTTVTMYAAELADVPFSFTAHAKDIYTQDPRRFQDKIDRAEFVVTCTKYNERYLSKVSPNGKPIHCVYHGINLDLFSPNGRSTEAKPPYNILTVARFVEKKGLDTVLYALAKLRDEGIPFTYTLVGEGKAKFNRKIEQLIKELHLEDVVTMPGTITHDEVIRLLGEADCFTLGCREAEDGDRDGIPNVVAEAMATGVPVVATDVSGVPELVEHGETGLLCPSNDAGALADRLKRMLTHQDLRAKIIPAARAKVHEVFDNKKLIHELGEIYISHGVPCGK</sequence>
<keyword evidence="4" id="KW-1185">Reference proteome</keyword>
<dbReference type="AlphaFoldDB" id="A0A2C8F971"/>
<dbReference type="PANTHER" id="PTHR45947:SF14">
    <property type="entry name" value="SLL1723 PROTEIN"/>
    <property type="match status" value="1"/>
</dbReference>
<dbReference type="InterPro" id="IPR001296">
    <property type="entry name" value="Glyco_trans_1"/>
</dbReference>
<feature type="domain" description="Glycosyl transferase family 1" evidence="2">
    <location>
        <begin position="230"/>
        <end position="396"/>
    </location>
</feature>
<name>A0A2C8F971_9BACT</name>
<gene>
    <name evidence="3" type="ORF">DPRO_1683</name>
</gene>
<dbReference type="Pfam" id="PF00534">
    <property type="entry name" value="Glycos_transf_1"/>
    <property type="match status" value="1"/>
</dbReference>
<protein>
    <submittedName>
        <fullName evidence="3">Glycosyl transferase group 1</fullName>
    </submittedName>
</protein>
<dbReference type="InterPro" id="IPR050194">
    <property type="entry name" value="Glycosyltransferase_grp1"/>
</dbReference>
<dbReference type="CDD" id="cd03801">
    <property type="entry name" value="GT4_PimA-like"/>
    <property type="match status" value="1"/>
</dbReference>
<proteinExistence type="predicted"/>
<evidence type="ECO:0000256" key="1">
    <source>
        <dbReference type="SAM" id="Phobius"/>
    </source>
</evidence>
<accession>A0A2C8F971</accession>